<dbReference type="EMBL" id="UINC01019033">
    <property type="protein sequence ID" value="SVA80394.1"/>
    <property type="molecule type" value="Genomic_DNA"/>
</dbReference>
<proteinExistence type="predicted"/>
<dbReference type="InterPro" id="IPR017850">
    <property type="entry name" value="Alkaline_phosphatase_core_sf"/>
</dbReference>
<sequence>MLRFFCITCVFLFFNCQSNFLDNNSSKPKIIVGVVVDQMRYDYLTRLSNKFS</sequence>
<gene>
    <name evidence="1" type="ORF">METZ01_LOCUS133248</name>
</gene>
<accession>A0A381YTW3</accession>
<feature type="non-terminal residue" evidence="1">
    <location>
        <position position="1"/>
    </location>
</feature>
<protein>
    <submittedName>
        <fullName evidence="1">Uncharacterized protein</fullName>
    </submittedName>
</protein>
<organism evidence="1">
    <name type="scientific">marine metagenome</name>
    <dbReference type="NCBI Taxonomy" id="408172"/>
    <lineage>
        <taxon>unclassified sequences</taxon>
        <taxon>metagenomes</taxon>
        <taxon>ecological metagenomes</taxon>
    </lineage>
</organism>
<name>A0A381YTW3_9ZZZZ</name>
<dbReference type="Gene3D" id="3.40.720.10">
    <property type="entry name" value="Alkaline Phosphatase, subunit A"/>
    <property type="match status" value="1"/>
</dbReference>
<feature type="non-terminal residue" evidence="1">
    <location>
        <position position="52"/>
    </location>
</feature>
<dbReference type="AlphaFoldDB" id="A0A381YTW3"/>
<reference evidence="1" key="1">
    <citation type="submission" date="2018-05" db="EMBL/GenBank/DDBJ databases">
        <authorList>
            <person name="Lanie J.A."/>
            <person name="Ng W.-L."/>
            <person name="Kazmierczak K.M."/>
            <person name="Andrzejewski T.M."/>
            <person name="Davidsen T.M."/>
            <person name="Wayne K.J."/>
            <person name="Tettelin H."/>
            <person name="Glass J.I."/>
            <person name="Rusch D."/>
            <person name="Podicherti R."/>
            <person name="Tsui H.-C.T."/>
            <person name="Winkler M.E."/>
        </authorList>
    </citation>
    <scope>NUCLEOTIDE SEQUENCE</scope>
</reference>
<evidence type="ECO:0000313" key="1">
    <source>
        <dbReference type="EMBL" id="SVA80394.1"/>
    </source>
</evidence>